<keyword evidence="2" id="KW-0812">Transmembrane</keyword>
<evidence type="ECO:0000256" key="2">
    <source>
        <dbReference type="SAM" id="Phobius"/>
    </source>
</evidence>
<keyword evidence="4" id="KW-1185">Reference proteome</keyword>
<reference evidence="3" key="1">
    <citation type="journal article" date="2020" name="Ecol. Evol.">
        <title>Genome structure and content of the rice root-knot nematode (Meloidogyne graminicola).</title>
        <authorList>
            <person name="Phan N.T."/>
            <person name="Danchin E.G.J."/>
            <person name="Klopp C."/>
            <person name="Perfus-Barbeoch L."/>
            <person name="Kozlowski D.K."/>
            <person name="Koutsovoulos G.D."/>
            <person name="Lopez-Roques C."/>
            <person name="Bouchez O."/>
            <person name="Zahm M."/>
            <person name="Besnard G."/>
            <person name="Bellafiore S."/>
        </authorList>
    </citation>
    <scope>NUCLEOTIDE SEQUENCE</scope>
    <source>
        <strain evidence="3">VN-18</strain>
    </source>
</reference>
<proteinExistence type="predicted"/>
<feature type="region of interest" description="Disordered" evidence="1">
    <location>
        <begin position="1"/>
        <end position="21"/>
    </location>
</feature>
<feature type="transmembrane region" description="Helical" evidence="2">
    <location>
        <begin position="64"/>
        <end position="82"/>
    </location>
</feature>
<evidence type="ECO:0000313" key="3">
    <source>
        <dbReference type="EMBL" id="KAF7638658.1"/>
    </source>
</evidence>
<gene>
    <name evidence="3" type="ORF">Mgra_00001741</name>
</gene>
<organism evidence="3 4">
    <name type="scientific">Meloidogyne graminicola</name>
    <dbReference type="NCBI Taxonomy" id="189291"/>
    <lineage>
        <taxon>Eukaryota</taxon>
        <taxon>Metazoa</taxon>
        <taxon>Ecdysozoa</taxon>
        <taxon>Nematoda</taxon>
        <taxon>Chromadorea</taxon>
        <taxon>Rhabditida</taxon>
        <taxon>Tylenchina</taxon>
        <taxon>Tylenchomorpha</taxon>
        <taxon>Tylenchoidea</taxon>
        <taxon>Meloidogynidae</taxon>
        <taxon>Meloidogyninae</taxon>
        <taxon>Meloidogyne</taxon>
    </lineage>
</organism>
<comment type="caution">
    <text evidence="3">The sequence shown here is derived from an EMBL/GenBank/DDBJ whole genome shotgun (WGS) entry which is preliminary data.</text>
</comment>
<keyword evidence="2" id="KW-0472">Membrane</keyword>
<accession>A0A8S9ZZF1</accession>
<sequence>MEQIVKQRENSRNEEKNLKSNKVPRSIPWTYTKTIVIKLLIYLMTNKTISDIWSFMYIFNFPFIGYYTHVILFVVLCTLYICTRCVDEDEKRIDERIFFRPLNRSLKFFLLIKFKYF</sequence>
<evidence type="ECO:0000256" key="1">
    <source>
        <dbReference type="SAM" id="MobiDB-lite"/>
    </source>
</evidence>
<dbReference type="EMBL" id="JABEBT010000010">
    <property type="protein sequence ID" value="KAF7638658.1"/>
    <property type="molecule type" value="Genomic_DNA"/>
</dbReference>
<keyword evidence="2" id="KW-1133">Transmembrane helix</keyword>
<dbReference type="Proteomes" id="UP000605970">
    <property type="component" value="Unassembled WGS sequence"/>
</dbReference>
<dbReference type="AlphaFoldDB" id="A0A8S9ZZF1"/>
<name>A0A8S9ZZF1_9BILA</name>
<evidence type="ECO:0000313" key="4">
    <source>
        <dbReference type="Proteomes" id="UP000605970"/>
    </source>
</evidence>
<protein>
    <submittedName>
        <fullName evidence="3">Uncharacterized protein</fullName>
    </submittedName>
</protein>
<feature type="compositionally biased region" description="Basic and acidic residues" evidence="1">
    <location>
        <begin position="1"/>
        <end position="18"/>
    </location>
</feature>